<organism evidence="1 2">
    <name type="scientific">Rhizophagus irregularis</name>
    <dbReference type="NCBI Taxonomy" id="588596"/>
    <lineage>
        <taxon>Eukaryota</taxon>
        <taxon>Fungi</taxon>
        <taxon>Fungi incertae sedis</taxon>
        <taxon>Mucoromycota</taxon>
        <taxon>Glomeromycotina</taxon>
        <taxon>Glomeromycetes</taxon>
        <taxon>Glomerales</taxon>
        <taxon>Glomeraceae</taxon>
        <taxon>Rhizophagus</taxon>
    </lineage>
</organism>
<proteinExistence type="predicted"/>
<evidence type="ECO:0000313" key="2">
    <source>
        <dbReference type="Proteomes" id="UP000234323"/>
    </source>
</evidence>
<dbReference type="AlphaFoldDB" id="A0A2I1HPG9"/>
<evidence type="ECO:0000313" key="1">
    <source>
        <dbReference type="EMBL" id="PKY60762.1"/>
    </source>
</evidence>
<dbReference type="EMBL" id="LLXI01004577">
    <property type="protein sequence ID" value="PKY60762.1"/>
    <property type="molecule type" value="Genomic_DNA"/>
</dbReference>
<reference evidence="1 2" key="1">
    <citation type="submission" date="2015-10" db="EMBL/GenBank/DDBJ databases">
        <title>Genome analyses suggest a sexual origin of heterokaryosis in a supposedly ancient asexual fungus.</title>
        <authorList>
            <person name="Ropars J."/>
            <person name="Sedzielewska K."/>
            <person name="Noel J."/>
            <person name="Charron P."/>
            <person name="Farinelli L."/>
            <person name="Marton T."/>
            <person name="Kruger M."/>
            <person name="Pelin A."/>
            <person name="Brachmann A."/>
            <person name="Corradi N."/>
        </authorList>
    </citation>
    <scope>NUCLEOTIDE SEQUENCE [LARGE SCALE GENOMIC DNA]</scope>
    <source>
        <strain evidence="1 2">A4</strain>
    </source>
</reference>
<dbReference type="VEuPathDB" id="FungiDB:RhiirFUN_026736"/>
<gene>
    <name evidence="1" type="ORF">RhiirA4_449732</name>
</gene>
<dbReference type="SUPFAM" id="SSF57850">
    <property type="entry name" value="RING/U-box"/>
    <property type="match status" value="1"/>
</dbReference>
<protein>
    <recommendedName>
        <fullName evidence="3">RING-type domain-containing protein</fullName>
    </recommendedName>
</protein>
<sequence length="203" mass="22608">MAPNNLKIFAYNILKSLGDDRVKDMKIPELGPCSECNNEILSLNLKPFTTLSCGHTYHRLCIENKILHNAASECSFSGYGKTIETEAPAFINPYSMFPYTSISDRYISDWIFVSIRLDFGMVSIGLDLWNASVLVIFSFEVKEPSELGKVPRGSSLCYGFLGFFEDPQPKKLTDASITREVLTSPGGGAQCSSPKRNRLYLLP</sequence>
<name>A0A2I1HPG9_9GLOM</name>
<dbReference type="VEuPathDB" id="FungiDB:RhiirA1_395233"/>
<comment type="caution">
    <text evidence="1">The sequence shown here is derived from an EMBL/GenBank/DDBJ whole genome shotgun (WGS) entry which is preliminary data.</text>
</comment>
<keyword evidence="2" id="KW-1185">Reference proteome</keyword>
<dbReference type="Proteomes" id="UP000234323">
    <property type="component" value="Unassembled WGS sequence"/>
</dbReference>
<evidence type="ECO:0008006" key="3">
    <source>
        <dbReference type="Google" id="ProtNLM"/>
    </source>
</evidence>
<accession>A0A2I1HPG9</accession>